<gene>
    <name evidence="6" type="ORF">dsat_0782</name>
</gene>
<proteinExistence type="predicted"/>
<evidence type="ECO:0000256" key="4">
    <source>
        <dbReference type="PROSITE-ProRule" id="PRU00335"/>
    </source>
</evidence>
<dbReference type="InterPro" id="IPR050109">
    <property type="entry name" value="HTH-type_TetR-like_transc_reg"/>
</dbReference>
<keyword evidence="1" id="KW-0805">Transcription regulation</keyword>
<keyword evidence="2 4" id="KW-0238">DNA-binding</keyword>
<dbReference type="PANTHER" id="PTHR30055:SF234">
    <property type="entry name" value="HTH-TYPE TRANSCRIPTIONAL REGULATOR BETI"/>
    <property type="match status" value="1"/>
</dbReference>
<dbReference type="PATRIC" id="fig|1121439.3.peg.2144"/>
<dbReference type="Gene3D" id="1.10.357.10">
    <property type="entry name" value="Tetracycline Repressor, domain 2"/>
    <property type="match status" value="1"/>
</dbReference>
<dbReference type="Gene3D" id="1.10.10.60">
    <property type="entry name" value="Homeodomain-like"/>
    <property type="match status" value="1"/>
</dbReference>
<dbReference type="InterPro" id="IPR009057">
    <property type="entry name" value="Homeodomain-like_sf"/>
</dbReference>
<dbReference type="RefSeq" id="WP_020887479.1">
    <property type="nucleotide sequence ID" value="NZ_ATHI01000027.1"/>
</dbReference>
<evidence type="ECO:0000313" key="6">
    <source>
        <dbReference type="EMBL" id="EPR32430.1"/>
    </source>
</evidence>
<dbReference type="GO" id="GO:0003700">
    <property type="term" value="F:DNA-binding transcription factor activity"/>
    <property type="evidence" value="ECO:0007669"/>
    <property type="project" value="TreeGrafter"/>
</dbReference>
<dbReference type="PROSITE" id="PS50977">
    <property type="entry name" value="HTH_TETR_2"/>
    <property type="match status" value="1"/>
</dbReference>
<sequence length="194" mass="21285">MTKKEALLKAAKELFGEHGYAETTFAMISQRAGVAMGLLAHHYGNKEKLFLAAGMDVLESLLARLRSAIEDSPSGAESVRRFCRAYLDACLDPDDHFLVLIRCSPYSDMKTREDRETMTTKFSEVWTMLEACVSEGMRDGTLEPGDARLATQFVSCSLVGAVRTLSLTPYPAQGLPEEVIDRIALALAPCGCKQ</sequence>
<protein>
    <submittedName>
        <fullName evidence="6">Transcriptional regulator, TetR family</fullName>
    </submittedName>
</protein>
<dbReference type="InterPro" id="IPR036271">
    <property type="entry name" value="Tet_transcr_reg_TetR-rel_C_sf"/>
</dbReference>
<evidence type="ECO:0000256" key="3">
    <source>
        <dbReference type="ARBA" id="ARBA00023163"/>
    </source>
</evidence>
<dbReference type="SUPFAM" id="SSF48498">
    <property type="entry name" value="Tetracyclin repressor-like, C-terminal domain"/>
    <property type="match status" value="1"/>
</dbReference>
<dbReference type="GO" id="GO:0000976">
    <property type="term" value="F:transcription cis-regulatory region binding"/>
    <property type="evidence" value="ECO:0007669"/>
    <property type="project" value="TreeGrafter"/>
</dbReference>
<dbReference type="OrthoDB" id="5511609at2"/>
<evidence type="ECO:0000256" key="2">
    <source>
        <dbReference type="ARBA" id="ARBA00023125"/>
    </source>
</evidence>
<dbReference type="SUPFAM" id="SSF46689">
    <property type="entry name" value="Homeodomain-like"/>
    <property type="match status" value="1"/>
</dbReference>
<dbReference type="STRING" id="1121439.dsat_0782"/>
<name>S7T7F9_9BACT</name>
<feature type="DNA-binding region" description="H-T-H motif" evidence="4">
    <location>
        <begin position="24"/>
        <end position="43"/>
    </location>
</feature>
<keyword evidence="7" id="KW-1185">Reference proteome</keyword>
<organism evidence="6 7">
    <name type="scientific">Alkalidesulfovibrio alkalitolerans DSM 16529</name>
    <dbReference type="NCBI Taxonomy" id="1121439"/>
    <lineage>
        <taxon>Bacteria</taxon>
        <taxon>Pseudomonadati</taxon>
        <taxon>Thermodesulfobacteriota</taxon>
        <taxon>Desulfovibrionia</taxon>
        <taxon>Desulfovibrionales</taxon>
        <taxon>Desulfovibrionaceae</taxon>
        <taxon>Alkalidesulfovibrio</taxon>
    </lineage>
</organism>
<dbReference type="Pfam" id="PF00440">
    <property type="entry name" value="TetR_N"/>
    <property type="match status" value="1"/>
</dbReference>
<dbReference type="eggNOG" id="COG1309">
    <property type="taxonomic scope" value="Bacteria"/>
</dbReference>
<accession>S7T7F9</accession>
<evidence type="ECO:0000259" key="5">
    <source>
        <dbReference type="PROSITE" id="PS50977"/>
    </source>
</evidence>
<dbReference type="EMBL" id="ATHI01000027">
    <property type="protein sequence ID" value="EPR32430.1"/>
    <property type="molecule type" value="Genomic_DNA"/>
</dbReference>
<evidence type="ECO:0000256" key="1">
    <source>
        <dbReference type="ARBA" id="ARBA00023015"/>
    </source>
</evidence>
<dbReference type="PANTHER" id="PTHR30055">
    <property type="entry name" value="HTH-TYPE TRANSCRIPTIONAL REGULATOR RUTR"/>
    <property type="match status" value="1"/>
</dbReference>
<evidence type="ECO:0000313" key="7">
    <source>
        <dbReference type="Proteomes" id="UP000014975"/>
    </source>
</evidence>
<comment type="caution">
    <text evidence="6">The sequence shown here is derived from an EMBL/GenBank/DDBJ whole genome shotgun (WGS) entry which is preliminary data.</text>
</comment>
<dbReference type="AlphaFoldDB" id="S7T7F9"/>
<feature type="domain" description="HTH tetR-type" evidence="5">
    <location>
        <begin position="1"/>
        <end position="61"/>
    </location>
</feature>
<dbReference type="Proteomes" id="UP000014975">
    <property type="component" value="Unassembled WGS sequence"/>
</dbReference>
<reference evidence="6 7" key="1">
    <citation type="journal article" date="2013" name="Genome Announc.">
        <title>Draft genome sequences for three mercury-methylating, sulfate-reducing bacteria.</title>
        <authorList>
            <person name="Brown S.D."/>
            <person name="Hurt R.A.Jr."/>
            <person name="Gilmour C.C."/>
            <person name="Elias D.A."/>
        </authorList>
    </citation>
    <scope>NUCLEOTIDE SEQUENCE [LARGE SCALE GENOMIC DNA]</scope>
    <source>
        <strain evidence="6 7">DSM 16529</strain>
    </source>
</reference>
<keyword evidence="3" id="KW-0804">Transcription</keyword>
<dbReference type="InterPro" id="IPR001647">
    <property type="entry name" value="HTH_TetR"/>
</dbReference>
<dbReference type="PRINTS" id="PR00455">
    <property type="entry name" value="HTHTETR"/>
</dbReference>